<gene>
    <name evidence="2" type="ORF">SAMN05444586_101191</name>
</gene>
<accession>A0A1I6TLL7</accession>
<dbReference type="GO" id="GO:0006878">
    <property type="term" value="P:intracellular copper ion homeostasis"/>
    <property type="evidence" value="ECO:0007669"/>
    <property type="project" value="InterPro"/>
</dbReference>
<dbReference type="AlphaFoldDB" id="A0A1I6TLL7"/>
<dbReference type="EMBL" id="FOZU01000011">
    <property type="protein sequence ID" value="SFS90142.1"/>
    <property type="molecule type" value="Genomic_DNA"/>
</dbReference>
<sequence>MRSINLFAMSTLSASLLVLSGQSFAHEDHHAMSMSEQQTQPAEDIPMDHSQHQKMSTAPHVVVDEKQKQPVQQAHSNLDDFDQTNDHKSGHQFDHAAHLKEHGGQIYQQTTIESKWLRNDNGQGALKSKLETRIGTDENKIFIKVHADKAESQQTEYDAKLLYSRNVADFWDVQAGLRYRNDPNREIDQEQVDAVLGVHGMAPYFFETDAYVYIGQDRQVSFNLETERDLLLTQKLIIQPYLDINMVLSDDSNYAKKTGLNSVQMGLETRYEINKKVMPFMDVAYGYNKGVQETVWQKSSSSENEWSYGAGIRFKF</sequence>
<dbReference type="RefSeq" id="WP_074946004.1">
    <property type="nucleotide sequence ID" value="NZ_FOZU01000011.1"/>
</dbReference>
<name>A0A1I6TLL7_9GAMM</name>
<keyword evidence="1" id="KW-0732">Signal</keyword>
<protein>
    <submittedName>
        <fullName evidence="2">Copper resistance protein B</fullName>
    </submittedName>
</protein>
<evidence type="ECO:0000313" key="2">
    <source>
        <dbReference type="EMBL" id="SFS90142.1"/>
    </source>
</evidence>
<feature type="signal peptide" evidence="1">
    <location>
        <begin position="1"/>
        <end position="25"/>
    </location>
</feature>
<evidence type="ECO:0000256" key="1">
    <source>
        <dbReference type="SAM" id="SignalP"/>
    </source>
</evidence>
<dbReference type="GO" id="GO:0009279">
    <property type="term" value="C:cell outer membrane"/>
    <property type="evidence" value="ECO:0007669"/>
    <property type="project" value="InterPro"/>
</dbReference>
<feature type="chain" id="PRO_5010297017" evidence="1">
    <location>
        <begin position="26"/>
        <end position="316"/>
    </location>
</feature>
<proteinExistence type="predicted"/>
<dbReference type="Pfam" id="PF05275">
    <property type="entry name" value="CopB"/>
    <property type="match status" value="1"/>
</dbReference>
<dbReference type="InterPro" id="IPR007939">
    <property type="entry name" value="Cu-R_B_prcur"/>
</dbReference>
<organism evidence="2 3">
    <name type="scientific">Acinetobacter bohemicus</name>
    <dbReference type="NCBI Taxonomy" id="1435036"/>
    <lineage>
        <taxon>Bacteria</taxon>
        <taxon>Pseudomonadati</taxon>
        <taxon>Pseudomonadota</taxon>
        <taxon>Gammaproteobacteria</taxon>
        <taxon>Moraxellales</taxon>
        <taxon>Moraxellaceae</taxon>
        <taxon>Acinetobacter</taxon>
    </lineage>
</organism>
<keyword evidence="3" id="KW-1185">Reference proteome</keyword>
<dbReference type="GO" id="GO:0005507">
    <property type="term" value="F:copper ion binding"/>
    <property type="evidence" value="ECO:0007669"/>
    <property type="project" value="InterPro"/>
</dbReference>
<evidence type="ECO:0000313" key="3">
    <source>
        <dbReference type="Proteomes" id="UP000182827"/>
    </source>
</evidence>
<dbReference type="Proteomes" id="UP000182827">
    <property type="component" value="Unassembled WGS sequence"/>
</dbReference>
<reference evidence="3" key="1">
    <citation type="submission" date="2016-10" db="EMBL/GenBank/DDBJ databases">
        <authorList>
            <person name="Varghese N."/>
            <person name="Submissions S."/>
        </authorList>
    </citation>
    <scope>NUCLEOTIDE SEQUENCE [LARGE SCALE GENOMIC DNA]</scope>
    <source>
        <strain evidence="3">ANC 5076</strain>
    </source>
</reference>